<dbReference type="Proteomes" id="UP001319883">
    <property type="component" value="Unassembled WGS sequence"/>
</dbReference>
<sequence length="425" mass="47548">MAQEDKNAHWLWLYQPPWQLADAAQPEWEVWVSRNRHALRLQRMAGKRLYVVNAARMPAAALAEALGVSAACPAEQEAPAYLGALAALCADLAATLPAVRQAWALYETLEATAWLPSGMAPEFRASLSVDESALASLLQVVSAGAQAPAREQAHQATRAALEETRQREQALQQTTNQQAADLQALRDEHSTLEAAHDTLKENHDALSASHATLQETHHAACEARKETDEENELLLAQLHQVQEELEKHYLEGQQRRQQLDELHQQLAAEQQHASQATAAQERERSDAAAEIARLTKALTEQQQETRNARQAQQAAEKAAADEKQALNAARQQWETQTRESDTELASLREQVAELNTTVDSARAEHTEMQEENDLLLAQLHHVQEELERYFLANREYERAMTSAQPTFLRARQQISRLFAATNIEC</sequence>
<feature type="compositionally biased region" description="Low complexity" evidence="1">
    <location>
        <begin position="169"/>
        <end position="179"/>
    </location>
</feature>
<reference evidence="2 3" key="1">
    <citation type="submission" date="2021-05" db="EMBL/GenBank/DDBJ databases">
        <title>Petroleum and Energy Research Collection (APPE): ex situ preservation of microbial diversity associated with the oil industry and exploitation of its biotechnological potential.</title>
        <authorList>
            <person name="Paixao C.T.M."/>
            <person name="Gomes M.B."/>
            <person name="Oliveira V.M."/>
        </authorList>
    </citation>
    <scope>NUCLEOTIDE SEQUENCE [LARGE SCALE GENOMIC DNA]</scope>
    <source>
        <strain evidence="2 3">LIT2</strain>
    </source>
</reference>
<evidence type="ECO:0000313" key="3">
    <source>
        <dbReference type="Proteomes" id="UP001319883"/>
    </source>
</evidence>
<dbReference type="RefSeq" id="WP_224420230.1">
    <property type="nucleotide sequence ID" value="NZ_JAGXFD010000001.1"/>
</dbReference>
<dbReference type="EMBL" id="JAGXFD010000001">
    <property type="protein sequence ID" value="MBZ9566662.1"/>
    <property type="molecule type" value="Genomic_DNA"/>
</dbReference>
<feature type="region of interest" description="Disordered" evidence="1">
    <location>
        <begin position="265"/>
        <end position="288"/>
    </location>
</feature>
<feature type="region of interest" description="Disordered" evidence="1">
    <location>
        <begin position="151"/>
        <end position="179"/>
    </location>
</feature>
<feature type="region of interest" description="Disordered" evidence="1">
    <location>
        <begin position="300"/>
        <end position="342"/>
    </location>
</feature>
<feature type="compositionally biased region" description="Low complexity" evidence="1">
    <location>
        <begin position="300"/>
        <end position="317"/>
    </location>
</feature>
<accession>A0ABS7WY47</accession>
<evidence type="ECO:0000313" key="2">
    <source>
        <dbReference type="EMBL" id="MBZ9566662.1"/>
    </source>
</evidence>
<name>A0ABS7WY47_9GAMM</name>
<evidence type="ECO:0000256" key="1">
    <source>
        <dbReference type="SAM" id="MobiDB-lite"/>
    </source>
</evidence>
<proteinExistence type="predicted"/>
<comment type="caution">
    <text evidence="2">The sequence shown here is derived from an EMBL/GenBank/DDBJ whole genome shotgun (WGS) entry which is preliminary data.</text>
</comment>
<keyword evidence="3" id="KW-1185">Reference proteome</keyword>
<protein>
    <submittedName>
        <fullName evidence="2">Uncharacterized protein</fullName>
    </submittedName>
</protein>
<gene>
    <name evidence="2" type="ORF">KGQ91_03045</name>
</gene>
<organism evidence="2 3">
    <name type="scientific">Modicisalibacter tunisiensis</name>
    <dbReference type="NCBI Taxonomy" id="390637"/>
    <lineage>
        <taxon>Bacteria</taxon>
        <taxon>Pseudomonadati</taxon>
        <taxon>Pseudomonadota</taxon>
        <taxon>Gammaproteobacteria</taxon>
        <taxon>Oceanospirillales</taxon>
        <taxon>Halomonadaceae</taxon>
        <taxon>Modicisalibacter</taxon>
    </lineage>
</organism>
<feature type="compositionally biased region" description="Low complexity" evidence="1">
    <location>
        <begin position="265"/>
        <end position="276"/>
    </location>
</feature>